<sequence>MWVMSTPVMWRGVPTLCRPRSSRSSAVLPGLPAEPGTWASGPPGTEIPETWAVCLLRQEPARTFLSGRGCLVKKDKRRVLTGPDTNGAKGILGTQIPKPDTSGPGGGTREGGGVSREDRASYHHVP</sequence>
<name>A0A7J7VYA6_MYOMY</name>
<dbReference type="Proteomes" id="UP000527355">
    <property type="component" value="Unassembled WGS sequence"/>
</dbReference>
<feature type="compositionally biased region" description="Basic and acidic residues" evidence="1">
    <location>
        <begin position="115"/>
        <end position="126"/>
    </location>
</feature>
<proteinExistence type="predicted"/>
<evidence type="ECO:0000256" key="1">
    <source>
        <dbReference type="SAM" id="MobiDB-lite"/>
    </source>
</evidence>
<comment type="caution">
    <text evidence="2">The sequence shown here is derived from an EMBL/GenBank/DDBJ whole genome shotgun (WGS) entry which is preliminary data.</text>
</comment>
<dbReference type="EMBL" id="JABWUV010000009">
    <property type="protein sequence ID" value="KAF6330205.1"/>
    <property type="molecule type" value="Genomic_DNA"/>
</dbReference>
<feature type="compositionally biased region" description="Gly residues" evidence="1">
    <location>
        <begin position="103"/>
        <end position="114"/>
    </location>
</feature>
<reference evidence="2 3" key="1">
    <citation type="journal article" date="2020" name="Nature">
        <title>Six reference-quality genomes reveal evolution of bat adaptations.</title>
        <authorList>
            <person name="Jebb D."/>
            <person name="Huang Z."/>
            <person name="Pippel M."/>
            <person name="Hughes G.M."/>
            <person name="Lavrichenko K."/>
            <person name="Devanna P."/>
            <person name="Winkler S."/>
            <person name="Jermiin L.S."/>
            <person name="Skirmuntt E.C."/>
            <person name="Katzourakis A."/>
            <person name="Burkitt-Gray L."/>
            <person name="Ray D.A."/>
            <person name="Sullivan K.A.M."/>
            <person name="Roscito J.G."/>
            <person name="Kirilenko B.M."/>
            <person name="Davalos L.M."/>
            <person name="Corthals A.P."/>
            <person name="Power M.L."/>
            <person name="Jones G."/>
            <person name="Ransome R.D."/>
            <person name="Dechmann D.K.N."/>
            <person name="Locatelli A.G."/>
            <person name="Puechmaille S.J."/>
            <person name="Fedrigo O."/>
            <person name="Jarvis E.D."/>
            <person name="Hiller M."/>
            <person name="Vernes S.C."/>
            <person name="Myers E.W."/>
            <person name="Teeling E.C."/>
        </authorList>
    </citation>
    <scope>NUCLEOTIDE SEQUENCE [LARGE SCALE GENOMIC DNA]</scope>
    <source>
        <strain evidence="2">MMyoMyo1</strain>
        <tissue evidence="2">Flight muscle</tissue>
    </source>
</reference>
<evidence type="ECO:0000313" key="3">
    <source>
        <dbReference type="Proteomes" id="UP000527355"/>
    </source>
</evidence>
<gene>
    <name evidence="2" type="ORF">mMyoMyo1_012215</name>
</gene>
<dbReference type="AlphaFoldDB" id="A0A7J7VYA6"/>
<feature type="region of interest" description="Disordered" evidence="1">
    <location>
        <begin position="77"/>
        <end position="126"/>
    </location>
</feature>
<organism evidence="2 3">
    <name type="scientific">Myotis myotis</name>
    <name type="common">Greater mouse-eared bat</name>
    <name type="synonym">Vespertilio myotis</name>
    <dbReference type="NCBI Taxonomy" id="51298"/>
    <lineage>
        <taxon>Eukaryota</taxon>
        <taxon>Metazoa</taxon>
        <taxon>Chordata</taxon>
        <taxon>Craniata</taxon>
        <taxon>Vertebrata</taxon>
        <taxon>Euteleostomi</taxon>
        <taxon>Mammalia</taxon>
        <taxon>Eutheria</taxon>
        <taxon>Laurasiatheria</taxon>
        <taxon>Chiroptera</taxon>
        <taxon>Yangochiroptera</taxon>
        <taxon>Vespertilionidae</taxon>
        <taxon>Myotis</taxon>
    </lineage>
</organism>
<evidence type="ECO:0000313" key="2">
    <source>
        <dbReference type="EMBL" id="KAF6330205.1"/>
    </source>
</evidence>
<accession>A0A7J7VYA6</accession>
<protein>
    <submittedName>
        <fullName evidence="2">Uncharacterized protein</fullName>
    </submittedName>
</protein>
<keyword evidence="3" id="KW-1185">Reference proteome</keyword>
<feature type="region of interest" description="Disordered" evidence="1">
    <location>
        <begin position="21"/>
        <end position="44"/>
    </location>
</feature>